<dbReference type="InterPro" id="IPR003591">
    <property type="entry name" value="Leu-rich_rpt_typical-subtyp"/>
</dbReference>
<dbReference type="GO" id="GO:0031012">
    <property type="term" value="C:extracellular matrix"/>
    <property type="evidence" value="ECO:0007669"/>
    <property type="project" value="Ensembl"/>
</dbReference>
<keyword evidence="5" id="KW-0433">Leucine-rich repeat</keyword>
<dbReference type="PROSITE" id="PS51450">
    <property type="entry name" value="LRR"/>
    <property type="match status" value="1"/>
</dbReference>
<name>K7G1K2_PELSI</name>
<dbReference type="CTD" id="26254"/>
<dbReference type="GO" id="GO:0030199">
    <property type="term" value="P:collagen fibril organization"/>
    <property type="evidence" value="ECO:0007669"/>
    <property type="project" value="Ensembl"/>
</dbReference>
<dbReference type="InterPro" id="IPR001611">
    <property type="entry name" value="Leu-rich_rpt"/>
</dbReference>
<organism evidence="13 14">
    <name type="scientific">Pelodiscus sinensis</name>
    <name type="common">Chinese softshell turtle</name>
    <name type="synonym">Trionyx sinensis</name>
    <dbReference type="NCBI Taxonomy" id="13735"/>
    <lineage>
        <taxon>Eukaryota</taxon>
        <taxon>Metazoa</taxon>
        <taxon>Chordata</taxon>
        <taxon>Craniata</taxon>
        <taxon>Vertebrata</taxon>
        <taxon>Euteleostomi</taxon>
        <taxon>Archelosauria</taxon>
        <taxon>Testudinata</taxon>
        <taxon>Testudines</taxon>
        <taxon>Cryptodira</taxon>
        <taxon>Trionychia</taxon>
        <taxon>Trionychidae</taxon>
        <taxon>Pelodiscus</taxon>
    </lineage>
</organism>
<evidence type="ECO:0000256" key="3">
    <source>
        <dbReference type="ARBA" id="ARBA00022525"/>
    </source>
</evidence>
<evidence type="ECO:0000256" key="2">
    <source>
        <dbReference type="ARBA" id="ARBA00006912"/>
    </source>
</evidence>
<evidence type="ECO:0000256" key="6">
    <source>
        <dbReference type="ARBA" id="ARBA00022729"/>
    </source>
</evidence>
<dbReference type="GO" id="GO:0016525">
    <property type="term" value="P:negative regulation of angiogenesis"/>
    <property type="evidence" value="ECO:0007669"/>
    <property type="project" value="Ensembl"/>
</dbReference>
<reference evidence="14" key="1">
    <citation type="submission" date="2011-10" db="EMBL/GenBank/DDBJ databases">
        <authorList>
            <consortium name="Soft-shell Turtle Genome Consortium"/>
        </authorList>
    </citation>
    <scope>NUCLEOTIDE SEQUENCE [LARGE SCALE GENOMIC DNA]</scope>
    <source>
        <strain evidence="14">Daiwa-1</strain>
    </source>
</reference>
<dbReference type="SMART" id="SM00369">
    <property type="entry name" value="LRR_TYP"/>
    <property type="match status" value="4"/>
</dbReference>
<evidence type="ECO:0000256" key="7">
    <source>
        <dbReference type="ARBA" id="ARBA00022737"/>
    </source>
</evidence>
<evidence type="ECO:0000256" key="1">
    <source>
        <dbReference type="ARBA" id="ARBA00004498"/>
    </source>
</evidence>
<keyword evidence="4" id="KW-0272">Extracellular matrix</keyword>
<comment type="similarity">
    <text evidence="2">Belongs to the small leucine-rich proteoglycan (SLRP) family. SLRP class III subfamily.</text>
</comment>
<dbReference type="RefSeq" id="XP_006133169.1">
    <property type="nucleotide sequence ID" value="XM_006133107.3"/>
</dbReference>
<evidence type="ECO:0000256" key="8">
    <source>
        <dbReference type="ARBA" id="ARBA00023157"/>
    </source>
</evidence>
<reference evidence="14" key="2">
    <citation type="journal article" date="2013" name="Nat. Genet.">
        <title>The draft genomes of soft-shell turtle and green sea turtle yield insights into the development and evolution of the turtle-specific body plan.</title>
        <authorList>
            <person name="Wang Z."/>
            <person name="Pascual-Anaya J."/>
            <person name="Zadissa A."/>
            <person name="Li W."/>
            <person name="Niimura Y."/>
            <person name="Huang Z."/>
            <person name="Li C."/>
            <person name="White S."/>
            <person name="Xiong Z."/>
            <person name="Fang D."/>
            <person name="Wang B."/>
            <person name="Ming Y."/>
            <person name="Chen Y."/>
            <person name="Zheng Y."/>
            <person name="Kuraku S."/>
            <person name="Pignatelli M."/>
            <person name="Herrero J."/>
            <person name="Beal K."/>
            <person name="Nozawa M."/>
            <person name="Li Q."/>
            <person name="Wang J."/>
            <person name="Zhang H."/>
            <person name="Yu L."/>
            <person name="Shigenobu S."/>
            <person name="Wang J."/>
            <person name="Liu J."/>
            <person name="Flicek P."/>
            <person name="Searle S."/>
            <person name="Wang J."/>
            <person name="Kuratani S."/>
            <person name="Yin Y."/>
            <person name="Aken B."/>
            <person name="Zhang G."/>
            <person name="Irie N."/>
        </authorList>
    </citation>
    <scope>NUCLEOTIDE SEQUENCE [LARGE SCALE GENOMIC DNA]</scope>
    <source>
        <strain evidence="14">Daiwa-1</strain>
    </source>
</reference>
<dbReference type="PANTHER" id="PTHR46269:SF4">
    <property type="entry name" value="OPTICIN"/>
    <property type="match status" value="1"/>
</dbReference>
<dbReference type="GeneID" id="102447616"/>
<dbReference type="STRING" id="13735.ENSPSIP00000014163"/>
<evidence type="ECO:0000256" key="4">
    <source>
        <dbReference type="ARBA" id="ARBA00022530"/>
    </source>
</evidence>
<feature type="domain" description="LRRNT" evidence="12">
    <location>
        <begin position="123"/>
        <end position="153"/>
    </location>
</feature>
<dbReference type="RefSeq" id="XP_006133170.1">
    <property type="nucleotide sequence ID" value="XM_006133108.3"/>
</dbReference>
<dbReference type="Pfam" id="PF13855">
    <property type="entry name" value="LRR_8"/>
    <property type="match status" value="1"/>
</dbReference>
<feature type="signal peptide" evidence="11">
    <location>
        <begin position="1"/>
        <end position="15"/>
    </location>
</feature>
<dbReference type="SUPFAM" id="SSF52058">
    <property type="entry name" value="L domain-like"/>
    <property type="match status" value="1"/>
</dbReference>
<keyword evidence="6 11" id="KW-0732">Signal</keyword>
<evidence type="ECO:0000313" key="13">
    <source>
        <dbReference type="Ensembl" id="ENSPSIP00000014163.1"/>
    </source>
</evidence>
<evidence type="ECO:0000256" key="11">
    <source>
        <dbReference type="SAM" id="SignalP"/>
    </source>
</evidence>
<protein>
    <submittedName>
        <fullName evidence="13">Opticin</fullName>
    </submittedName>
</protein>
<keyword evidence="3" id="KW-0964">Secreted</keyword>
<dbReference type="AlphaFoldDB" id="K7G1K2"/>
<keyword evidence="8" id="KW-1015">Disulfide bond</keyword>
<dbReference type="InterPro" id="IPR032675">
    <property type="entry name" value="LRR_dom_sf"/>
</dbReference>
<evidence type="ECO:0000256" key="10">
    <source>
        <dbReference type="SAM" id="MobiDB-lite"/>
    </source>
</evidence>
<dbReference type="HOGENOM" id="CLU_067583_2_0_1"/>
<evidence type="ECO:0000256" key="9">
    <source>
        <dbReference type="ARBA" id="ARBA00023180"/>
    </source>
</evidence>
<dbReference type="OMA" id="EEHKYTR"/>
<dbReference type="Pfam" id="PF00560">
    <property type="entry name" value="LRR_1"/>
    <property type="match status" value="1"/>
</dbReference>
<gene>
    <name evidence="13" type="primary">OPTC</name>
</gene>
<dbReference type="GO" id="GO:0060348">
    <property type="term" value="P:bone development"/>
    <property type="evidence" value="ECO:0007669"/>
    <property type="project" value="TreeGrafter"/>
</dbReference>
<dbReference type="EMBL" id="AGCU01153197">
    <property type="status" value="NOT_ANNOTATED_CDS"/>
    <property type="molecule type" value="Genomic_DNA"/>
</dbReference>
<dbReference type="InterPro" id="IPR000372">
    <property type="entry name" value="LRRNT"/>
</dbReference>
<keyword evidence="7" id="KW-0677">Repeat</keyword>
<dbReference type="EMBL" id="AGCU01153198">
    <property type="status" value="NOT_ANNOTATED_CDS"/>
    <property type="molecule type" value="Genomic_DNA"/>
</dbReference>
<reference evidence="13" key="3">
    <citation type="submission" date="2025-08" db="UniProtKB">
        <authorList>
            <consortium name="Ensembl"/>
        </authorList>
    </citation>
    <scope>IDENTIFICATION</scope>
</reference>
<feature type="region of interest" description="Disordered" evidence="10">
    <location>
        <begin position="82"/>
        <end position="109"/>
    </location>
</feature>
<proteinExistence type="inferred from homology"/>
<dbReference type="PANTHER" id="PTHR46269">
    <property type="entry name" value="EPIPHYCAN-RELATED"/>
    <property type="match status" value="1"/>
</dbReference>
<sequence length="328" mass="36738">MQSATLLGFTTLALALATATSPQEGKKKIEKPGAALPTYDNLDLPNYDFDLSLDSEGEFFDPSLYEELYDYNDLAPKIEVGTLAPPTKQPEGTRAMLTDASRKPPPTSPPDLLRSIIKQGLPTCLVCVCLSTSVYCDDADLDQIPPLPLETTYLYARFNRIRHIRASDFARLKKLKRIDLTSNDISCVDDDAFRQLSTLQELILAENRLPALPALPSSLVRLDARFNRLQSSGLHPEAFRKLKKLQFLHLSDNKLDAIPVPLPEGLRSLHLQNNNIQTIHKDTFCESQDHSHVRQALEDIRLDGNPVNLSLFPDAYFCLPRIPTGRFD</sequence>
<dbReference type="InterPro" id="IPR043547">
    <property type="entry name" value="Mimecan/Epiphycan/Opticin"/>
</dbReference>
<evidence type="ECO:0000256" key="5">
    <source>
        <dbReference type="ARBA" id="ARBA00022614"/>
    </source>
</evidence>
<dbReference type="OrthoDB" id="676979at2759"/>
<dbReference type="Ensembl" id="ENSPSIT00000014229.1">
    <property type="protein sequence ID" value="ENSPSIP00000014163.1"/>
    <property type="gene ID" value="ENSPSIG00000012673.1"/>
</dbReference>
<feature type="chain" id="PRO_5012632994" evidence="11">
    <location>
        <begin position="16"/>
        <end position="328"/>
    </location>
</feature>
<accession>K7G1K2</accession>
<reference evidence="13" key="4">
    <citation type="submission" date="2025-09" db="UniProtKB">
        <authorList>
            <consortium name="Ensembl"/>
        </authorList>
    </citation>
    <scope>IDENTIFICATION</scope>
</reference>
<dbReference type="SMART" id="SM00013">
    <property type="entry name" value="LRRNT"/>
    <property type="match status" value="1"/>
</dbReference>
<dbReference type="GO" id="GO:0001525">
    <property type="term" value="P:angiogenesis"/>
    <property type="evidence" value="ECO:0007669"/>
    <property type="project" value="Ensembl"/>
</dbReference>
<dbReference type="Gene3D" id="3.80.10.10">
    <property type="entry name" value="Ribonuclease Inhibitor"/>
    <property type="match status" value="1"/>
</dbReference>
<dbReference type="GeneTree" id="ENSGT00940000154248"/>
<dbReference type="GO" id="GO:0061975">
    <property type="term" value="P:articular cartilage development"/>
    <property type="evidence" value="ECO:0007669"/>
    <property type="project" value="TreeGrafter"/>
</dbReference>
<dbReference type="Proteomes" id="UP000007267">
    <property type="component" value="Unassembled WGS sequence"/>
</dbReference>
<dbReference type="GO" id="GO:0005615">
    <property type="term" value="C:extracellular space"/>
    <property type="evidence" value="ECO:0007669"/>
    <property type="project" value="TreeGrafter"/>
</dbReference>
<dbReference type="KEGG" id="pss:102447616"/>
<keyword evidence="9" id="KW-0325">Glycoprotein</keyword>
<evidence type="ECO:0000259" key="12">
    <source>
        <dbReference type="SMART" id="SM00013"/>
    </source>
</evidence>
<dbReference type="eggNOG" id="KOG0619">
    <property type="taxonomic scope" value="Eukaryota"/>
</dbReference>
<comment type="subcellular location">
    <subcellularLocation>
        <location evidence="1">Secreted</location>
        <location evidence="1">Extracellular space</location>
        <location evidence="1">Extracellular matrix</location>
    </subcellularLocation>
</comment>
<evidence type="ECO:0000313" key="14">
    <source>
        <dbReference type="Proteomes" id="UP000007267"/>
    </source>
</evidence>
<keyword evidence="14" id="KW-1185">Reference proteome</keyword>